<evidence type="ECO:0000313" key="11">
    <source>
        <dbReference type="EMBL" id="QQB47317.1"/>
    </source>
</evidence>
<comment type="subcellular location">
    <subcellularLocation>
        <location evidence="1">Cell membrane</location>
        <topology evidence="1">Multi-pass membrane protein</topology>
    </subcellularLocation>
</comment>
<evidence type="ECO:0000256" key="9">
    <source>
        <dbReference type="ARBA" id="ARBA00049940"/>
    </source>
</evidence>
<keyword evidence="6" id="KW-0407">Ion channel</keyword>
<dbReference type="RefSeq" id="WP_084036121.1">
    <property type="nucleotide sequence ID" value="NZ_CP066007.1"/>
</dbReference>
<comment type="similarity">
    <text evidence="7 10">Belongs to the fluoride channel Fluc/FEX (TC 1.A.43) family.</text>
</comment>
<evidence type="ECO:0000256" key="3">
    <source>
        <dbReference type="ARBA" id="ARBA00022692"/>
    </source>
</evidence>
<dbReference type="Proteomes" id="UP000596145">
    <property type="component" value="Chromosome"/>
</dbReference>
<dbReference type="GeneID" id="92760843"/>
<protein>
    <recommendedName>
        <fullName evidence="10">Fluoride-specific ion channel</fullName>
    </recommendedName>
</protein>
<dbReference type="Pfam" id="PF02537">
    <property type="entry name" value="CRCB"/>
    <property type="match status" value="1"/>
</dbReference>
<accession>A0A7T4EH58</accession>
<evidence type="ECO:0000256" key="5">
    <source>
        <dbReference type="ARBA" id="ARBA00023136"/>
    </source>
</evidence>
<sequence length="111" mass="11791">MSLKNALIVGCGAALGSIARQGTVLLLGPSFVTVTLINICGCFAIGAMKPGPFWTIGFLGGFSSYSTYLVMTYQAESAAYLVSEVIFCLGAWFLGDVVHDHLRRAHEKAEA</sequence>
<comment type="function">
    <text evidence="9">Fluoride-specific ion channel. Important for reducing fluoride concentration in the cell, thus reducing its toxicity.</text>
</comment>
<organism evidence="11 12">
    <name type="scientific">Corynebacterium glucuronolyticum</name>
    <dbReference type="NCBI Taxonomy" id="39791"/>
    <lineage>
        <taxon>Bacteria</taxon>
        <taxon>Bacillati</taxon>
        <taxon>Actinomycetota</taxon>
        <taxon>Actinomycetes</taxon>
        <taxon>Mycobacteriales</taxon>
        <taxon>Corynebacteriaceae</taxon>
        <taxon>Corynebacterium</taxon>
    </lineage>
</organism>
<gene>
    <name evidence="11" type="ORF">I6I10_05340</name>
</gene>
<evidence type="ECO:0000256" key="4">
    <source>
        <dbReference type="ARBA" id="ARBA00022989"/>
    </source>
</evidence>
<evidence type="ECO:0000256" key="6">
    <source>
        <dbReference type="ARBA" id="ARBA00023303"/>
    </source>
</evidence>
<evidence type="ECO:0000256" key="8">
    <source>
        <dbReference type="ARBA" id="ARBA00035585"/>
    </source>
</evidence>
<evidence type="ECO:0000256" key="10">
    <source>
        <dbReference type="RuleBase" id="RU004340"/>
    </source>
</evidence>
<feature type="transmembrane region" description="Helical" evidence="10">
    <location>
        <begin position="31"/>
        <end position="48"/>
    </location>
</feature>
<feature type="transmembrane region" description="Helical" evidence="10">
    <location>
        <begin position="77"/>
        <end position="98"/>
    </location>
</feature>
<evidence type="ECO:0000256" key="1">
    <source>
        <dbReference type="ARBA" id="ARBA00004651"/>
    </source>
</evidence>
<name>A0A7T4EH58_9CORY</name>
<dbReference type="GO" id="GO:0005886">
    <property type="term" value="C:plasma membrane"/>
    <property type="evidence" value="ECO:0007669"/>
    <property type="project" value="UniProtKB-SubCell"/>
</dbReference>
<evidence type="ECO:0000313" key="12">
    <source>
        <dbReference type="Proteomes" id="UP000596145"/>
    </source>
</evidence>
<comment type="catalytic activity">
    <reaction evidence="8">
        <text>fluoride(in) = fluoride(out)</text>
        <dbReference type="Rhea" id="RHEA:76159"/>
        <dbReference type="ChEBI" id="CHEBI:17051"/>
    </reaction>
    <physiologicalReaction direction="left-to-right" evidence="8">
        <dbReference type="Rhea" id="RHEA:76160"/>
    </physiologicalReaction>
</comment>
<keyword evidence="4 10" id="KW-1133">Transmembrane helix</keyword>
<evidence type="ECO:0000256" key="7">
    <source>
        <dbReference type="ARBA" id="ARBA00035120"/>
    </source>
</evidence>
<keyword evidence="3 10" id="KW-0812">Transmembrane</keyword>
<dbReference type="AlphaFoldDB" id="A0A7T4EH58"/>
<dbReference type="InterPro" id="IPR003691">
    <property type="entry name" value="FluC"/>
</dbReference>
<evidence type="ECO:0000256" key="2">
    <source>
        <dbReference type="ARBA" id="ARBA00022475"/>
    </source>
</evidence>
<proteinExistence type="inferred from homology"/>
<dbReference type="GO" id="GO:0034220">
    <property type="term" value="P:monoatomic ion transmembrane transport"/>
    <property type="evidence" value="ECO:0007669"/>
    <property type="project" value="UniProtKB-KW"/>
</dbReference>
<keyword evidence="6" id="KW-0813">Transport</keyword>
<dbReference type="OrthoDB" id="4408652at2"/>
<reference evidence="11 12" key="1">
    <citation type="submission" date="2020-12" db="EMBL/GenBank/DDBJ databases">
        <title>FDA dAtabase for Regulatory Grade micrObial Sequences (FDA-ARGOS): Supporting development and validation of Infectious Disease Dx tests.</title>
        <authorList>
            <person name="Sproer C."/>
            <person name="Gronow S."/>
            <person name="Severitt S."/>
            <person name="Schroder I."/>
            <person name="Tallon L."/>
            <person name="Sadzewicz L."/>
            <person name="Zhao X."/>
            <person name="Boylan J."/>
            <person name="Ott S."/>
            <person name="Bowen H."/>
            <person name="Vavikolanu K."/>
            <person name="Mehta A."/>
            <person name="Aluvathingal J."/>
            <person name="Nadendla S."/>
            <person name="Lowell S."/>
            <person name="Myers T."/>
            <person name="Yan Y."/>
            <person name="Sichtig H."/>
        </authorList>
    </citation>
    <scope>NUCLEOTIDE SEQUENCE [LARGE SCALE GENOMIC DNA]</scope>
    <source>
        <strain evidence="11 12">FDAARGOS_1053</strain>
    </source>
</reference>
<keyword evidence="2 10" id="KW-1003">Cell membrane</keyword>
<feature type="transmembrane region" description="Helical" evidence="10">
    <location>
        <begin position="53"/>
        <end position="71"/>
    </location>
</feature>
<dbReference type="EMBL" id="CP066007">
    <property type="protein sequence ID" value="QQB47317.1"/>
    <property type="molecule type" value="Genomic_DNA"/>
</dbReference>
<keyword evidence="6" id="KW-0406">Ion transport</keyword>
<keyword evidence="5 10" id="KW-0472">Membrane</keyword>